<dbReference type="Pfam" id="PF00092">
    <property type="entry name" value="VWA"/>
    <property type="match status" value="1"/>
</dbReference>
<keyword evidence="1" id="KW-0732">Signal</keyword>
<dbReference type="SUPFAM" id="SSF53300">
    <property type="entry name" value="vWA-like"/>
    <property type="match status" value="1"/>
</dbReference>
<evidence type="ECO:0000313" key="4">
    <source>
        <dbReference type="Proteomes" id="UP000199051"/>
    </source>
</evidence>
<organism evidence="3 4">
    <name type="scientific">Actinokineospora terrae</name>
    <dbReference type="NCBI Taxonomy" id="155974"/>
    <lineage>
        <taxon>Bacteria</taxon>
        <taxon>Bacillati</taxon>
        <taxon>Actinomycetota</taxon>
        <taxon>Actinomycetes</taxon>
        <taxon>Pseudonocardiales</taxon>
        <taxon>Pseudonocardiaceae</taxon>
        <taxon>Actinokineospora</taxon>
    </lineage>
</organism>
<dbReference type="EMBL" id="FOGI01000025">
    <property type="protein sequence ID" value="SES49202.1"/>
    <property type="molecule type" value="Genomic_DNA"/>
</dbReference>
<dbReference type="SMART" id="SM00327">
    <property type="entry name" value="VWA"/>
    <property type="match status" value="1"/>
</dbReference>
<dbReference type="InterPro" id="IPR002035">
    <property type="entry name" value="VWF_A"/>
</dbReference>
<accession>A0A1H9XSQ9</accession>
<reference evidence="4" key="1">
    <citation type="submission" date="2016-10" db="EMBL/GenBank/DDBJ databases">
        <authorList>
            <person name="Varghese N."/>
            <person name="Submissions S."/>
        </authorList>
    </citation>
    <scope>NUCLEOTIDE SEQUENCE [LARGE SCALE GENOMIC DNA]</scope>
    <source>
        <strain evidence="4">DSM 44260</strain>
    </source>
</reference>
<dbReference type="Proteomes" id="UP000199051">
    <property type="component" value="Unassembled WGS sequence"/>
</dbReference>
<feature type="domain" description="VWFA" evidence="2">
    <location>
        <begin position="51"/>
        <end position="249"/>
    </location>
</feature>
<sequence>MPTSSPGRRRTVMAAAAAMVAAVLPALPAAAAPAVVKAVPPPAASPCGPMDVTFVIDDTGSMGPAIANIKTGINTIISDVATLSGGDFKLGLVSFKDDVRVFNDLAAGNQAAVTAAVNGLVATGGGNTPEASDEALNTVVNNLPALGRPQTGDFVGTWRSNATKMVVLVTDALPGGFDDAHTAVDVTNAHQRALDAQNDIKISSVYIPTGGVSAPIVSIMQDYANTTGGVYTLAAANGSNTATTIQQSLRNCRRTDVFIRDHGADTGVEPHGLNPIWTSPDITVCPTAAPCAGANPVVGSTSYIHVKLNNPGPNGSGTATGNLKLYYTAQGGAAVWPTHWTHINTAVNVTVPAGATSVVVPWNGVPGPGHFCLLARWESATDPMTFAEGPNTLTNTRNNNNIAWRNVDTVRVVPGKPTTRPFTLGNPNPRALTNLVFTAPEGPFAGKVVIDLGQTLAARWKETGQKGEGIRQVGETRFEIADPKQARFLGLTIDPKERFETKLEFTATDQTRAVLWLNQTDERGEDLGGVEFRLTTG</sequence>
<dbReference type="PROSITE" id="PS51318">
    <property type="entry name" value="TAT"/>
    <property type="match status" value="1"/>
</dbReference>
<gene>
    <name evidence="3" type="ORF">SAMN04487818_12514</name>
</gene>
<protein>
    <submittedName>
        <fullName evidence="3">von Willebrand factor type A domain-containing protein</fullName>
    </submittedName>
</protein>
<evidence type="ECO:0000259" key="2">
    <source>
        <dbReference type="PROSITE" id="PS50234"/>
    </source>
</evidence>
<dbReference type="AlphaFoldDB" id="A0A1H9XSQ9"/>
<dbReference type="InterPro" id="IPR006311">
    <property type="entry name" value="TAT_signal"/>
</dbReference>
<proteinExistence type="predicted"/>
<feature type="signal peptide" evidence="1">
    <location>
        <begin position="1"/>
        <end position="31"/>
    </location>
</feature>
<dbReference type="InterPro" id="IPR036465">
    <property type="entry name" value="vWFA_dom_sf"/>
</dbReference>
<dbReference type="RefSeq" id="WP_245782802.1">
    <property type="nucleotide sequence ID" value="NZ_FOGI01000025.1"/>
</dbReference>
<evidence type="ECO:0000313" key="3">
    <source>
        <dbReference type="EMBL" id="SES49202.1"/>
    </source>
</evidence>
<dbReference type="PROSITE" id="PS50234">
    <property type="entry name" value="VWFA"/>
    <property type="match status" value="1"/>
</dbReference>
<keyword evidence="4" id="KW-1185">Reference proteome</keyword>
<name>A0A1H9XSQ9_9PSEU</name>
<dbReference type="CDD" id="cd00198">
    <property type="entry name" value="vWFA"/>
    <property type="match status" value="1"/>
</dbReference>
<evidence type="ECO:0000256" key="1">
    <source>
        <dbReference type="SAM" id="SignalP"/>
    </source>
</evidence>
<dbReference type="Gene3D" id="3.40.50.410">
    <property type="entry name" value="von Willebrand factor, type A domain"/>
    <property type="match status" value="1"/>
</dbReference>
<feature type="chain" id="PRO_5011629112" evidence="1">
    <location>
        <begin position="32"/>
        <end position="537"/>
    </location>
</feature>
<dbReference type="STRING" id="155974.SAMN04487818_12514"/>